<feature type="compositionally biased region" description="Acidic residues" evidence="1">
    <location>
        <begin position="289"/>
        <end position="301"/>
    </location>
</feature>
<evidence type="ECO:0000256" key="1">
    <source>
        <dbReference type="SAM" id="MobiDB-lite"/>
    </source>
</evidence>
<evidence type="ECO:0000313" key="2">
    <source>
        <dbReference type="EMBL" id="KAH8071509.1"/>
    </source>
</evidence>
<dbReference type="Proteomes" id="UP000813824">
    <property type="component" value="Unassembled WGS sequence"/>
</dbReference>
<protein>
    <submittedName>
        <fullName evidence="2">Uncharacterized protein</fullName>
    </submittedName>
</protein>
<sequence length="387" mass="42028">MPGGMGEDRSTPAVDHEPDSWDELMRHKLDLEVKMRSMTQELKKAENSLRAIELQAKDDKSKDEAELKKRDRTAKRESYATTTMWKTAPEGGRGWSLTDELSGSRVPTPTIERFSPTPTRIPFSSTPGGQHSPTPQPIDERRPHHPMTGVQLTMPRVPNHGPKSQERLHNAGLMADEDYHRYLQDEHERIQQEIDRVELGKRAMAKQRPAGTTIRSYQNAVAGPSGVKRGKTPPCHPGDRSNQPSSGNGGSGDGGRPPGPPGNGGGPPGPSGNDGGPLGPPGGGGGNFDDGDNQDSDEDSDELIKKESSKQSSRPRTVALDVPTRSSRVPYSNMNSLRGTPMHPYLSRRTPTERPTPSTTFIPTGKPEVAVDDSEQVADLFAGLSHQ</sequence>
<dbReference type="AlphaFoldDB" id="A0A8K0XJC9"/>
<proteinExistence type="predicted"/>
<feature type="compositionally biased region" description="Gly residues" evidence="1">
    <location>
        <begin position="247"/>
        <end position="288"/>
    </location>
</feature>
<feature type="region of interest" description="Disordered" evidence="1">
    <location>
        <begin position="55"/>
        <end position="166"/>
    </location>
</feature>
<gene>
    <name evidence="2" type="ORF">BXZ70DRAFT_1013308</name>
</gene>
<accession>A0A8K0XJC9</accession>
<keyword evidence="3" id="KW-1185">Reference proteome</keyword>
<evidence type="ECO:0000313" key="3">
    <source>
        <dbReference type="Proteomes" id="UP000813824"/>
    </source>
</evidence>
<feature type="compositionally biased region" description="Low complexity" evidence="1">
    <location>
        <begin position="347"/>
        <end position="360"/>
    </location>
</feature>
<feature type="compositionally biased region" description="Polar residues" evidence="1">
    <location>
        <begin position="116"/>
        <end position="133"/>
    </location>
</feature>
<organism evidence="2 3">
    <name type="scientific">Cristinia sonorae</name>
    <dbReference type="NCBI Taxonomy" id="1940300"/>
    <lineage>
        <taxon>Eukaryota</taxon>
        <taxon>Fungi</taxon>
        <taxon>Dikarya</taxon>
        <taxon>Basidiomycota</taxon>
        <taxon>Agaricomycotina</taxon>
        <taxon>Agaricomycetes</taxon>
        <taxon>Agaricomycetidae</taxon>
        <taxon>Agaricales</taxon>
        <taxon>Pleurotineae</taxon>
        <taxon>Stephanosporaceae</taxon>
        <taxon>Cristinia</taxon>
    </lineage>
</organism>
<feature type="compositionally biased region" description="Basic and acidic residues" evidence="1">
    <location>
        <begin position="55"/>
        <end position="78"/>
    </location>
</feature>
<dbReference type="EMBL" id="JAEVFJ010000080">
    <property type="protein sequence ID" value="KAH8071509.1"/>
    <property type="molecule type" value="Genomic_DNA"/>
</dbReference>
<feature type="region of interest" description="Disordered" evidence="1">
    <location>
        <begin position="201"/>
        <end position="366"/>
    </location>
</feature>
<name>A0A8K0XJC9_9AGAR</name>
<reference evidence="2" key="1">
    <citation type="journal article" date="2021" name="New Phytol.">
        <title>Evolutionary innovations through gain and loss of genes in the ectomycorrhizal Boletales.</title>
        <authorList>
            <person name="Wu G."/>
            <person name="Miyauchi S."/>
            <person name="Morin E."/>
            <person name="Kuo A."/>
            <person name="Drula E."/>
            <person name="Varga T."/>
            <person name="Kohler A."/>
            <person name="Feng B."/>
            <person name="Cao Y."/>
            <person name="Lipzen A."/>
            <person name="Daum C."/>
            <person name="Hundley H."/>
            <person name="Pangilinan J."/>
            <person name="Johnson J."/>
            <person name="Barry K."/>
            <person name="LaButti K."/>
            <person name="Ng V."/>
            <person name="Ahrendt S."/>
            <person name="Min B."/>
            <person name="Choi I.G."/>
            <person name="Park H."/>
            <person name="Plett J.M."/>
            <person name="Magnuson J."/>
            <person name="Spatafora J.W."/>
            <person name="Nagy L.G."/>
            <person name="Henrissat B."/>
            <person name="Grigoriev I.V."/>
            <person name="Yang Z.L."/>
            <person name="Xu J."/>
            <person name="Martin F.M."/>
        </authorList>
    </citation>
    <scope>NUCLEOTIDE SEQUENCE</scope>
    <source>
        <strain evidence="2">KKN 215</strain>
    </source>
</reference>
<comment type="caution">
    <text evidence="2">The sequence shown here is derived from an EMBL/GenBank/DDBJ whole genome shotgun (WGS) entry which is preliminary data.</text>
</comment>
<feature type="region of interest" description="Disordered" evidence="1">
    <location>
        <begin position="1"/>
        <end position="21"/>
    </location>
</feature>
<feature type="compositionally biased region" description="Polar residues" evidence="1">
    <location>
        <begin position="324"/>
        <end position="338"/>
    </location>
</feature>